<evidence type="ECO:0000313" key="4">
    <source>
        <dbReference type="Proteomes" id="UP000823612"/>
    </source>
</evidence>
<dbReference type="Gene3D" id="3.40.50.2000">
    <property type="entry name" value="Glycogen Phosphorylase B"/>
    <property type="match status" value="2"/>
</dbReference>
<evidence type="ECO:0000313" key="3">
    <source>
        <dbReference type="EMBL" id="MBO8432150.1"/>
    </source>
</evidence>
<dbReference type="PANTHER" id="PTHR12526:SF637">
    <property type="entry name" value="GLYCOSYLTRANSFERASE EPSF-RELATED"/>
    <property type="match status" value="1"/>
</dbReference>
<feature type="domain" description="Glycosyltransferase subfamily 4-like N-terminal" evidence="2">
    <location>
        <begin position="40"/>
        <end position="159"/>
    </location>
</feature>
<organism evidence="3 4">
    <name type="scientific">Candidatus Pullibacteroides excrementavium</name>
    <dbReference type="NCBI Taxonomy" id="2840905"/>
    <lineage>
        <taxon>Bacteria</taxon>
        <taxon>Pseudomonadati</taxon>
        <taxon>Bacteroidota</taxon>
        <taxon>Bacteroidia</taxon>
        <taxon>Bacteroidales</taxon>
        <taxon>Candidatus Pullibacteroides</taxon>
    </lineage>
</organism>
<dbReference type="SUPFAM" id="SSF53756">
    <property type="entry name" value="UDP-Glycosyltransferase/glycogen phosphorylase"/>
    <property type="match status" value="1"/>
</dbReference>
<dbReference type="Pfam" id="PF13439">
    <property type="entry name" value="Glyco_transf_4"/>
    <property type="match status" value="1"/>
</dbReference>
<dbReference type="Pfam" id="PF00534">
    <property type="entry name" value="Glycos_transf_1"/>
    <property type="match status" value="1"/>
</dbReference>
<dbReference type="EMBL" id="JADIMZ010000034">
    <property type="protein sequence ID" value="MBO8432150.1"/>
    <property type="molecule type" value="Genomic_DNA"/>
</dbReference>
<dbReference type="AlphaFoldDB" id="A0A9D9DSJ0"/>
<dbReference type="InterPro" id="IPR001296">
    <property type="entry name" value="Glyco_trans_1"/>
</dbReference>
<sequence length="352" mass="39942">MNFAKKVLTVGVYCKEPRGGIAQLLYNYQKFVYNPFYFVPNGRGERTFLSYFLFVFHPLRMIFQFIVHPSIRIVHIHTPSYKGFFYATMTAKIARLFGKKVVMHMHGGGFREYYSTHVSFVKRELGKVDGIVALSDSWGRFYTEDVGIDNVHVIPNVIPLLSGNSQRERKEHGVFNLLFLGFVYKEKGVFDLVNLLKSHHAYYSGRVHLYIAGGKYEEDRLVNEIEEFHLHDVVTFLGWVTGEKKEALFDLADAYVLPSYKEGLPMSILEAMSHGLPILATNVGGIPELVENGVNGFLFSPGDIVAIQESIDILLTNSNIQKHMGEMSRCRAESYGVDSVQKKLSCLYASVL</sequence>
<feature type="domain" description="Glycosyl transferase family 1" evidence="1">
    <location>
        <begin position="168"/>
        <end position="328"/>
    </location>
</feature>
<accession>A0A9D9DSJ0</accession>
<evidence type="ECO:0000259" key="1">
    <source>
        <dbReference type="Pfam" id="PF00534"/>
    </source>
</evidence>
<evidence type="ECO:0000259" key="2">
    <source>
        <dbReference type="Pfam" id="PF13439"/>
    </source>
</evidence>
<dbReference type="Proteomes" id="UP000823612">
    <property type="component" value="Unassembled WGS sequence"/>
</dbReference>
<dbReference type="PANTHER" id="PTHR12526">
    <property type="entry name" value="GLYCOSYLTRANSFERASE"/>
    <property type="match status" value="1"/>
</dbReference>
<dbReference type="GO" id="GO:0016757">
    <property type="term" value="F:glycosyltransferase activity"/>
    <property type="evidence" value="ECO:0007669"/>
    <property type="project" value="InterPro"/>
</dbReference>
<reference evidence="3" key="1">
    <citation type="submission" date="2020-10" db="EMBL/GenBank/DDBJ databases">
        <authorList>
            <person name="Gilroy R."/>
        </authorList>
    </citation>
    <scope>NUCLEOTIDE SEQUENCE</scope>
    <source>
        <strain evidence="3">2889</strain>
    </source>
</reference>
<proteinExistence type="predicted"/>
<gene>
    <name evidence="3" type="ORF">IAB08_02495</name>
</gene>
<comment type="caution">
    <text evidence="3">The sequence shown here is derived from an EMBL/GenBank/DDBJ whole genome shotgun (WGS) entry which is preliminary data.</text>
</comment>
<name>A0A9D9DSJ0_9BACT</name>
<protein>
    <submittedName>
        <fullName evidence="3">Glycosyltransferase family 4 protein</fullName>
    </submittedName>
</protein>
<dbReference type="InterPro" id="IPR028098">
    <property type="entry name" value="Glyco_trans_4-like_N"/>
</dbReference>
<dbReference type="CDD" id="cd03801">
    <property type="entry name" value="GT4_PimA-like"/>
    <property type="match status" value="1"/>
</dbReference>
<reference evidence="3" key="2">
    <citation type="journal article" date="2021" name="PeerJ">
        <title>Extensive microbial diversity within the chicken gut microbiome revealed by metagenomics and culture.</title>
        <authorList>
            <person name="Gilroy R."/>
            <person name="Ravi A."/>
            <person name="Getino M."/>
            <person name="Pursley I."/>
            <person name="Horton D.L."/>
            <person name="Alikhan N.F."/>
            <person name="Baker D."/>
            <person name="Gharbi K."/>
            <person name="Hall N."/>
            <person name="Watson M."/>
            <person name="Adriaenssens E.M."/>
            <person name="Foster-Nyarko E."/>
            <person name="Jarju S."/>
            <person name="Secka A."/>
            <person name="Antonio M."/>
            <person name="Oren A."/>
            <person name="Chaudhuri R.R."/>
            <person name="La Ragione R."/>
            <person name="Hildebrand F."/>
            <person name="Pallen M.J."/>
        </authorList>
    </citation>
    <scope>NUCLEOTIDE SEQUENCE</scope>
    <source>
        <strain evidence="3">2889</strain>
    </source>
</reference>